<dbReference type="RefSeq" id="WP_069974385.1">
    <property type="nucleotide sequence ID" value="NZ_CP017269.1"/>
</dbReference>
<name>A0A1D8GD31_9FIRM</name>
<proteinExistence type="predicted"/>
<evidence type="ECO:0008006" key="3">
    <source>
        <dbReference type="Google" id="ProtNLM"/>
    </source>
</evidence>
<reference evidence="1 2" key="1">
    <citation type="submission" date="2016-09" db="EMBL/GenBank/DDBJ databases">
        <title>Genomic analysis reveals versatility of anaerobic energy metabolism of Geosporobacter ferrireducens IRF9 of phylum Firmicutes.</title>
        <authorList>
            <person name="Kim S.-J."/>
        </authorList>
    </citation>
    <scope>NUCLEOTIDE SEQUENCE [LARGE SCALE GENOMIC DNA]</scope>
    <source>
        <strain evidence="1 2">IRF9</strain>
    </source>
</reference>
<dbReference type="Proteomes" id="UP000095743">
    <property type="component" value="Chromosome"/>
</dbReference>
<evidence type="ECO:0000313" key="1">
    <source>
        <dbReference type="EMBL" id="AOT68818.1"/>
    </source>
</evidence>
<accession>A0A1D8GD31</accession>
<dbReference type="EMBL" id="CP017269">
    <property type="protein sequence ID" value="AOT68818.1"/>
    <property type="molecule type" value="Genomic_DNA"/>
</dbReference>
<keyword evidence="2" id="KW-1185">Reference proteome</keyword>
<dbReference type="KEGG" id="gfe:Gferi_04145"/>
<organism evidence="1 2">
    <name type="scientific">Geosporobacter ferrireducens</name>
    <dbReference type="NCBI Taxonomy" id="1424294"/>
    <lineage>
        <taxon>Bacteria</taxon>
        <taxon>Bacillati</taxon>
        <taxon>Bacillota</taxon>
        <taxon>Clostridia</taxon>
        <taxon>Peptostreptococcales</taxon>
        <taxon>Thermotaleaceae</taxon>
        <taxon>Geosporobacter</taxon>
    </lineage>
</organism>
<sequence>MNLLTVILKDHSSYIEERLKKEITAFEKEGIVIKKREEIQGKNIIVTYQLLESSLTTYSKEDFKNIFKHYMANAFSDIIVYDMESKLIHKILTDHYYYFTPQEKQSILKHVDGVLDSEEIRYHDGITYKISRKAKILHQIMDFLKENQTIHMDGFVRFRLKTYLYELEEGIDKAVEEFLMEKEYDEFIRLLRYFVDIQEAKIDTANVLISEDGKYVLYDHVNRMINSEYLDDLATEMADKDISYDDLLISSLITLAPKKIVIHFAGKVKNKEIIETIKNVFSNRVYICNGCQLCTLVQRAKKE</sequence>
<dbReference type="InterPro" id="IPR014199">
    <property type="entry name" value="Spore_YtxC"/>
</dbReference>
<dbReference type="AlphaFoldDB" id="A0A1D8GD31"/>
<gene>
    <name evidence="1" type="ORF">Gferi_04145</name>
</gene>
<protein>
    <recommendedName>
        <fullName evidence="3">Sporulation protein</fullName>
    </recommendedName>
</protein>
<dbReference type="NCBIfam" id="TIGR02834">
    <property type="entry name" value="spo_ytxC"/>
    <property type="match status" value="1"/>
</dbReference>
<dbReference type="Pfam" id="PF08812">
    <property type="entry name" value="YtxC"/>
    <property type="match status" value="1"/>
</dbReference>
<dbReference type="STRING" id="1424294.Gferi_04145"/>
<evidence type="ECO:0000313" key="2">
    <source>
        <dbReference type="Proteomes" id="UP000095743"/>
    </source>
</evidence>